<name>A0A1L6MX28_9BACT</name>
<protein>
    <submittedName>
        <fullName evidence="1">Uncharacterized protein</fullName>
    </submittedName>
</protein>
<dbReference type="AlphaFoldDB" id="A0A1L6MX28"/>
<evidence type="ECO:0000313" key="1">
    <source>
        <dbReference type="EMBL" id="APR99967.1"/>
    </source>
</evidence>
<organism evidence="1 2">
    <name type="scientific">Pajaroellobacter abortibovis</name>
    <dbReference type="NCBI Taxonomy" id="1882918"/>
    <lineage>
        <taxon>Bacteria</taxon>
        <taxon>Pseudomonadati</taxon>
        <taxon>Myxococcota</taxon>
        <taxon>Polyangia</taxon>
        <taxon>Polyangiales</taxon>
        <taxon>Polyangiaceae</taxon>
    </lineage>
</organism>
<dbReference type="KEGG" id="pabo:BCY86_04180"/>
<sequence length="115" mass="12471">MDPIQDPMVSSIAPPARAIETTMQDITSVRAILVIGDETTRKAQDSVFLALGVPEAIGVTLRLTLNGLIDYVLDCCQPTDLLDKRGDIEAAHAQIKASKEKVTSYLLPFFPTLTT</sequence>
<proteinExistence type="predicted"/>
<evidence type="ECO:0000313" key="2">
    <source>
        <dbReference type="Proteomes" id="UP000185544"/>
    </source>
</evidence>
<reference evidence="1 2" key="1">
    <citation type="submission" date="2016-08" db="EMBL/GenBank/DDBJ databases">
        <title>Identification and validation of antigenic proteins from Pajaroellobacter abortibovis using de-novo genome sequence assembly and reverse vaccinology.</title>
        <authorList>
            <person name="Welly B.T."/>
            <person name="Miller M.R."/>
            <person name="Stott J.L."/>
            <person name="Blanchard M.T."/>
            <person name="Islas-Trejo A.D."/>
            <person name="O'Rourke S.M."/>
            <person name="Young A.E."/>
            <person name="Medrano J.F."/>
            <person name="Van Eenennaam A.L."/>
        </authorList>
    </citation>
    <scope>NUCLEOTIDE SEQUENCE [LARGE SCALE GENOMIC DNA]</scope>
    <source>
        <strain evidence="1 2">BTF92-0548A/99-0131</strain>
    </source>
</reference>
<dbReference type="STRING" id="1882918.BCY86_04180"/>
<dbReference type="Proteomes" id="UP000185544">
    <property type="component" value="Chromosome"/>
</dbReference>
<dbReference type="EMBL" id="CP016908">
    <property type="protein sequence ID" value="APR99967.1"/>
    <property type="molecule type" value="Genomic_DNA"/>
</dbReference>
<accession>A0A1L6MX28</accession>
<keyword evidence="2" id="KW-1185">Reference proteome</keyword>
<gene>
    <name evidence="1" type="ORF">BCY86_04180</name>
</gene>